<dbReference type="Gramene" id="EFJ22451">
    <property type="protein sequence ID" value="EFJ22451"/>
    <property type="gene ID" value="SELMODRAFT_416750"/>
</dbReference>
<dbReference type="KEGG" id="smo:SELMODRAFT_416750"/>
<sequence length="417" mass="47269">MANEKSCTELVMSNHFEEKSKFLTCLEAPCAVRLLDALFESKQDLKPAARRFAECCLRERDVDGLQWSIRFLQGIINHFTEKELEPDNLYAFLLECFESTADKDEGKQHQESESPRALAEFHVASRHLSATWFISCLDSATSDLLRYHAGMGLGSVIQQQEQNDEDCRDALKWFQVSKFIAESLEPAYIEYKAFASYQIAKTLVQLGEIEDAQNLCTEESVLSAALLDMSCLERKLSLHAAARRKLVKLMVNVKLKLDEKLGSRCCSQRCILNYTRSHAEENAAHAHQNPDRCEDGLYGQSLGGRDVPRRLYRPKNKGTTPGMISRMVACFRKHSRDAKDQEAWTKYYVERVGSTDGKVSDELSSPGESNNTSVKLLCGRTGQCVIRSKDHSRVTGKIQEVYSRGEKNKPLVHQKLR</sequence>
<dbReference type="InParanoid" id="D8S0A3"/>
<accession>D8S0A3</accession>
<name>D8S0A3_SELML</name>
<protein>
    <submittedName>
        <fullName evidence="1">Uncharacterized protein</fullName>
    </submittedName>
</protein>
<dbReference type="EMBL" id="GL377596">
    <property type="protein sequence ID" value="EFJ22451.1"/>
    <property type="molecule type" value="Genomic_DNA"/>
</dbReference>
<evidence type="ECO:0000313" key="1">
    <source>
        <dbReference type="EMBL" id="EFJ22451.1"/>
    </source>
</evidence>
<organism evidence="2">
    <name type="scientific">Selaginella moellendorffii</name>
    <name type="common">Spikemoss</name>
    <dbReference type="NCBI Taxonomy" id="88036"/>
    <lineage>
        <taxon>Eukaryota</taxon>
        <taxon>Viridiplantae</taxon>
        <taxon>Streptophyta</taxon>
        <taxon>Embryophyta</taxon>
        <taxon>Tracheophyta</taxon>
        <taxon>Lycopodiopsida</taxon>
        <taxon>Selaginellales</taxon>
        <taxon>Selaginellaceae</taxon>
        <taxon>Selaginella</taxon>
    </lineage>
</organism>
<keyword evidence="2" id="KW-1185">Reference proteome</keyword>
<proteinExistence type="predicted"/>
<reference evidence="1 2" key="1">
    <citation type="journal article" date="2011" name="Science">
        <title>The Selaginella genome identifies genetic changes associated with the evolution of vascular plants.</title>
        <authorList>
            <person name="Banks J.A."/>
            <person name="Nishiyama T."/>
            <person name="Hasebe M."/>
            <person name="Bowman J.L."/>
            <person name="Gribskov M."/>
            <person name="dePamphilis C."/>
            <person name="Albert V.A."/>
            <person name="Aono N."/>
            <person name="Aoyama T."/>
            <person name="Ambrose B.A."/>
            <person name="Ashton N.W."/>
            <person name="Axtell M.J."/>
            <person name="Barker E."/>
            <person name="Barker M.S."/>
            <person name="Bennetzen J.L."/>
            <person name="Bonawitz N.D."/>
            <person name="Chapple C."/>
            <person name="Cheng C."/>
            <person name="Correa L.G."/>
            <person name="Dacre M."/>
            <person name="DeBarry J."/>
            <person name="Dreyer I."/>
            <person name="Elias M."/>
            <person name="Engstrom E.M."/>
            <person name="Estelle M."/>
            <person name="Feng L."/>
            <person name="Finet C."/>
            <person name="Floyd S.K."/>
            <person name="Frommer W.B."/>
            <person name="Fujita T."/>
            <person name="Gramzow L."/>
            <person name="Gutensohn M."/>
            <person name="Harholt J."/>
            <person name="Hattori M."/>
            <person name="Heyl A."/>
            <person name="Hirai T."/>
            <person name="Hiwatashi Y."/>
            <person name="Ishikawa M."/>
            <person name="Iwata M."/>
            <person name="Karol K.G."/>
            <person name="Koehler B."/>
            <person name="Kolukisaoglu U."/>
            <person name="Kubo M."/>
            <person name="Kurata T."/>
            <person name="Lalonde S."/>
            <person name="Li K."/>
            <person name="Li Y."/>
            <person name="Litt A."/>
            <person name="Lyons E."/>
            <person name="Manning G."/>
            <person name="Maruyama T."/>
            <person name="Michael T.P."/>
            <person name="Mikami K."/>
            <person name="Miyazaki S."/>
            <person name="Morinaga S."/>
            <person name="Murata T."/>
            <person name="Mueller-Roeber B."/>
            <person name="Nelson D.R."/>
            <person name="Obara M."/>
            <person name="Oguri Y."/>
            <person name="Olmstead R.G."/>
            <person name="Onodera N."/>
            <person name="Petersen B.L."/>
            <person name="Pils B."/>
            <person name="Prigge M."/>
            <person name="Rensing S.A."/>
            <person name="Riano-Pachon D.M."/>
            <person name="Roberts A.W."/>
            <person name="Sato Y."/>
            <person name="Scheller H.V."/>
            <person name="Schulz B."/>
            <person name="Schulz C."/>
            <person name="Shakirov E.V."/>
            <person name="Shibagaki N."/>
            <person name="Shinohara N."/>
            <person name="Shippen D.E."/>
            <person name="Soerensen I."/>
            <person name="Sotooka R."/>
            <person name="Sugimoto N."/>
            <person name="Sugita M."/>
            <person name="Sumikawa N."/>
            <person name="Tanurdzic M."/>
            <person name="Theissen G."/>
            <person name="Ulvskov P."/>
            <person name="Wakazuki S."/>
            <person name="Weng J.K."/>
            <person name="Willats W.W."/>
            <person name="Wipf D."/>
            <person name="Wolf P.G."/>
            <person name="Yang L."/>
            <person name="Zimmer A.D."/>
            <person name="Zhu Q."/>
            <person name="Mitros T."/>
            <person name="Hellsten U."/>
            <person name="Loque D."/>
            <person name="Otillar R."/>
            <person name="Salamov A."/>
            <person name="Schmutz J."/>
            <person name="Shapiro H."/>
            <person name="Lindquist E."/>
            <person name="Lucas S."/>
            <person name="Rokhsar D."/>
            <person name="Grigoriev I.V."/>
        </authorList>
    </citation>
    <scope>NUCLEOTIDE SEQUENCE [LARGE SCALE GENOMIC DNA]</scope>
</reference>
<evidence type="ECO:0000313" key="2">
    <source>
        <dbReference type="Proteomes" id="UP000001514"/>
    </source>
</evidence>
<dbReference type="Proteomes" id="UP000001514">
    <property type="component" value="Unassembled WGS sequence"/>
</dbReference>
<gene>
    <name evidence="1" type="ORF">SELMODRAFT_416750</name>
</gene>
<dbReference type="AlphaFoldDB" id="D8S0A3"/>
<dbReference type="HOGENOM" id="CLU_659551_0_0_1"/>